<organism evidence="1 2">
    <name type="scientific">Petrolisthes cinctipes</name>
    <name type="common">Flat porcelain crab</name>
    <dbReference type="NCBI Taxonomy" id="88211"/>
    <lineage>
        <taxon>Eukaryota</taxon>
        <taxon>Metazoa</taxon>
        <taxon>Ecdysozoa</taxon>
        <taxon>Arthropoda</taxon>
        <taxon>Crustacea</taxon>
        <taxon>Multicrustacea</taxon>
        <taxon>Malacostraca</taxon>
        <taxon>Eumalacostraca</taxon>
        <taxon>Eucarida</taxon>
        <taxon>Decapoda</taxon>
        <taxon>Pleocyemata</taxon>
        <taxon>Anomura</taxon>
        <taxon>Galatheoidea</taxon>
        <taxon>Porcellanidae</taxon>
        <taxon>Petrolisthes</taxon>
    </lineage>
</organism>
<name>A0AAE1F036_PETCI</name>
<reference evidence="1" key="1">
    <citation type="submission" date="2023-10" db="EMBL/GenBank/DDBJ databases">
        <title>Genome assemblies of two species of porcelain crab, Petrolisthes cinctipes and Petrolisthes manimaculis (Anomura: Porcellanidae).</title>
        <authorList>
            <person name="Angst P."/>
        </authorList>
    </citation>
    <scope>NUCLEOTIDE SEQUENCE</scope>
    <source>
        <strain evidence="1">PB745_01</strain>
        <tissue evidence="1">Gill</tissue>
    </source>
</reference>
<proteinExistence type="predicted"/>
<dbReference type="Proteomes" id="UP001286313">
    <property type="component" value="Unassembled WGS sequence"/>
</dbReference>
<keyword evidence="2" id="KW-1185">Reference proteome</keyword>
<dbReference type="AlphaFoldDB" id="A0AAE1F036"/>
<accession>A0AAE1F036</accession>
<gene>
    <name evidence="1" type="ORF">Pcinc_029783</name>
</gene>
<evidence type="ECO:0000313" key="2">
    <source>
        <dbReference type="Proteomes" id="UP001286313"/>
    </source>
</evidence>
<evidence type="ECO:0000313" key="1">
    <source>
        <dbReference type="EMBL" id="KAK3864514.1"/>
    </source>
</evidence>
<dbReference type="EMBL" id="JAWQEG010003777">
    <property type="protein sequence ID" value="KAK3864514.1"/>
    <property type="molecule type" value="Genomic_DNA"/>
</dbReference>
<sequence length="69" mass="8139">MNTLLALSRISEGLLEILYSPGEQFLKRAMCTSFPFLDCHESTCWFHQDHISKNEMLAYLVHLYCRETR</sequence>
<comment type="caution">
    <text evidence="1">The sequence shown here is derived from an EMBL/GenBank/DDBJ whole genome shotgun (WGS) entry which is preliminary data.</text>
</comment>
<protein>
    <submittedName>
        <fullName evidence="1">Uncharacterized protein</fullName>
    </submittedName>
</protein>